<dbReference type="AlphaFoldDB" id="A0A6B0U4I8"/>
<organism evidence="1">
    <name type="scientific">Ixodes ricinus</name>
    <name type="common">Common tick</name>
    <name type="synonym">Acarus ricinus</name>
    <dbReference type="NCBI Taxonomy" id="34613"/>
    <lineage>
        <taxon>Eukaryota</taxon>
        <taxon>Metazoa</taxon>
        <taxon>Ecdysozoa</taxon>
        <taxon>Arthropoda</taxon>
        <taxon>Chelicerata</taxon>
        <taxon>Arachnida</taxon>
        <taxon>Acari</taxon>
        <taxon>Parasitiformes</taxon>
        <taxon>Ixodida</taxon>
        <taxon>Ixodoidea</taxon>
        <taxon>Ixodidae</taxon>
        <taxon>Ixodinae</taxon>
        <taxon>Ixodes</taxon>
    </lineage>
</organism>
<protein>
    <submittedName>
        <fullName evidence="1">Putative secreted protein</fullName>
    </submittedName>
</protein>
<reference evidence="1" key="1">
    <citation type="submission" date="2019-12" db="EMBL/GenBank/DDBJ databases">
        <title>An insight into the sialome of adult female Ixodes ricinus ticks feeding for 6 days.</title>
        <authorList>
            <person name="Perner J."/>
            <person name="Ribeiro J.M.C."/>
        </authorList>
    </citation>
    <scope>NUCLEOTIDE SEQUENCE</scope>
    <source>
        <strain evidence="1">Semi-engorged</strain>
        <tissue evidence="1">Salivary glands</tissue>
    </source>
</reference>
<dbReference type="EMBL" id="GIFC01003218">
    <property type="protein sequence ID" value="MXU85301.1"/>
    <property type="molecule type" value="Transcribed_RNA"/>
</dbReference>
<sequence>MPALLLFVVLTRPQRKTRSGPGHATSFPTGDEHFAGSDATVCIIELTAFATSLSLFKLGFELVDLNLPSRPIVVGRTKLKQKWVG</sequence>
<name>A0A6B0U4I8_IXORI</name>
<proteinExistence type="predicted"/>
<accession>A0A6B0U4I8</accession>
<evidence type="ECO:0000313" key="1">
    <source>
        <dbReference type="EMBL" id="MXU85301.1"/>
    </source>
</evidence>